<evidence type="ECO:0000313" key="2">
    <source>
        <dbReference type="EMBL" id="KAL1836848.1"/>
    </source>
</evidence>
<evidence type="ECO:0000313" key="3">
    <source>
        <dbReference type="Proteomes" id="UP001583172"/>
    </source>
</evidence>
<gene>
    <name evidence="2" type="ORF">VTJ49DRAFT_4598</name>
</gene>
<comment type="caution">
    <text evidence="2">The sequence shown here is derived from an EMBL/GenBank/DDBJ whole genome shotgun (WGS) entry which is preliminary data.</text>
</comment>
<dbReference type="EMBL" id="JAZGSY010000359">
    <property type="protein sequence ID" value="KAL1836848.1"/>
    <property type="molecule type" value="Genomic_DNA"/>
</dbReference>
<feature type="transmembrane region" description="Helical" evidence="1">
    <location>
        <begin position="6"/>
        <end position="30"/>
    </location>
</feature>
<protein>
    <submittedName>
        <fullName evidence="2">Uncharacterized protein</fullName>
    </submittedName>
</protein>
<reference evidence="2 3" key="1">
    <citation type="journal article" date="2024" name="Commun. Biol.">
        <title>Comparative genomic analysis of thermophilic fungi reveals convergent evolutionary adaptations and gene losses.</title>
        <authorList>
            <person name="Steindorff A.S."/>
            <person name="Aguilar-Pontes M.V."/>
            <person name="Robinson A.J."/>
            <person name="Andreopoulos B."/>
            <person name="LaButti K."/>
            <person name="Kuo A."/>
            <person name="Mondo S."/>
            <person name="Riley R."/>
            <person name="Otillar R."/>
            <person name="Haridas S."/>
            <person name="Lipzen A."/>
            <person name="Grimwood J."/>
            <person name="Schmutz J."/>
            <person name="Clum A."/>
            <person name="Reid I.D."/>
            <person name="Moisan M.C."/>
            <person name="Butler G."/>
            <person name="Nguyen T.T.M."/>
            <person name="Dewar K."/>
            <person name="Conant G."/>
            <person name="Drula E."/>
            <person name="Henrissat B."/>
            <person name="Hansel C."/>
            <person name="Singer S."/>
            <person name="Hutchinson M.I."/>
            <person name="de Vries R.P."/>
            <person name="Natvig D.O."/>
            <person name="Powell A.J."/>
            <person name="Tsang A."/>
            <person name="Grigoriev I.V."/>
        </authorList>
    </citation>
    <scope>NUCLEOTIDE SEQUENCE [LARGE SCALE GENOMIC DNA]</scope>
    <source>
        <strain evidence="2 3">CBS 620.91</strain>
    </source>
</reference>
<accession>A0ABR3V507</accession>
<keyword evidence="1" id="KW-0812">Transmembrane</keyword>
<name>A0ABR3V507_HUMIN</name>
<sequence>MLFKILFTLALLGLLIWGIFATILLLFMLVTTAVWKWRAMASTDKTDVPADPNRGIDTYADEHATIAGDFSNLHETTMFFVRGEPDENGNEQQHRIGRIV</sequence>
<organism evidence="2 3">
    <name type="scientific">Humicola insolens</name>
    <name type="common">Soft-rot fungus</name>
    <dbReference type="NCBI Taxonomy" id="85995"/>
    <lineage>
        <taxon>Eukaryota</taxon>
        <taxon>Fungi</taxon>
        <taxon>Dikarya</taxon>
        <taxon>Ascomycota</taxon>
        <taxon>Pezizomycotina</taxon>
        <taxon>Sordariomycetes</taxon>
        <taxon>Sordariomycetidae</taxon>
        <taxon>Sordariales</taxon>
        <taxon>Chaetomiaceae</taxon>
        <taxon>Mycothermus</taxon>
    </lineage>
</organism>
<evidence type="ECO:0000256" key="1">
    <source>
        <dbReference type="SAM" id="Phobius"/>
    </source>
</evidence>
<keyword evidence="1" id="KW-0472">Membrane</keyword>
<keyword evidence="3" id="KW-1185">Reference proteome</keyword>
<dbReference type="Proteomes" id="UP001583172">
    <property type="component" value="Unassembled WGS sequence"/>
</dbReference>
<proteinExistence type="predicted"/>
<keyword evidence="1" id="KW-1133">Transmembrane helix</keyword>